<evidence type="ECO:0000256" key="1">
    <source>
        <dbReference type="SAM" id="MobiDB-lite"/>
    </source>
</evidence>
<dbReference type="InterPro" id="IPR002105">
    <property type="entry name" value="Dockerin_1_rpt"/>
</dbReference>
<evidence type="ECO:0000313" key="3">
    <source>
        <dbReference type="EMBL" id="MBE6834221.1"/>
    </source>
</evidence>
<name>A0A928KWM0_9FIRM</name>
<dbReference type="Gene3D" id="1.10.1330.10">
    <property type="entry name" value="Dockerin domain"/>
    <property type="match status" value="1"/>
</dbReference>
<protein>
    <recommendedName>
        <fullName evidence="2">Dockerin domain-containing protein</fullName>
    </recommendedName>
</protein>
<dbReference type="PROSITE" id="PS00018">
    <property type="entry name" value="EF_HAND_1"/>
    <property type="match status" value="1"/>
</dbReference>
<dbReference type="EMBL" id="SVNY01000006">
    <property type="protein sequence ID" value="MBE6834221.1"/>
    <property type="molecule type" value="Genomic_DNA"/>
</dbReference>
<evidence type="ECO:0000313" key="4">
    <source>
        <dbReference type="Proteomes" id="UP000754750"/>
    </source>
</evidence>
<dbReference type="PROSITE" id="PS51766">
    <property type="entry name" value="DOCKERIN"/>
    <property type="match status" value="1"/>
</dbReference>
<dbReference type="Pfam" id="PF00404">
    <property type="entry name" value="Dockerin_1"/>
    <property type="match status" value="1"/>
</dbReference>
<reference evidence="3" key="1">
    <citation type="submission" date="2019-04" db="EMBL/GenBank/DDBJ databases">
        <title>Evolution of Biomass-Degrading Anaerobic Consortia Revealed by Metagenomics.</title>
        <authorList>
            <person name="Peng X."/>
        </authorList>
    </citation>
    <scope>NUCLEOTIDE SEQUENCE</scope>
    <source>
        <strain evidence="3">SIG551</strain>
    </source>
</reference>
<gene>
    <name evidence="3" type="ORF">E7512_11710</name>
</gene>
<accession>A0A928KWM0</accession>
<feature type="domain" description="Dockerin" evidence="2">
    <location>
        <begin position="457"/>
        <end position="520"/>
    </location>
</feature>
<comment type="caution">
    <text evidence="3">The sequence shown here is derived from an EMBL/GenBank/DDBJ whole genome shotgun (WGS) entry which is preliminary data.</text>
</comment>
<dbReference type="InterPro" id="IPR036439">
    <property type="entry name" value="Dockerin_dom_sf"/>
</dbReference>
<dbReference type="GO" id="GO:0004553">
    <property type="term" value="F:hydrolase activity, hydrolyzing O-glycosyl compounds"/>
    <property type="evidence" value="ECO:0007669"/>
    <property type="project" value="InterPro"/>
</dbReference>
<feature type="compositionally biased region" description="Low complexity" evidence="1">
    <location>
        <begin position="349"/>
        <end position="378"/>
    </location>
</feature>
<dbReference type="GO" id="GO:0000272">
    <property type="term" value="P:polysaccharide catabolic process"/>
    <property type="evidence" value="ECO:0007669"/>
    <property type="project" value="InterPro"/>
</dbReference>
<dbReference type="SUPFAM" id="SSF101898">
    <property type="entry name" value="NHL repeat"/>
    <property type="match status" value="1"/>
</dbReference>
<dbReference type="InterPro" id="IPR016134">
    <property type="entry name" value="Dockerin_dom"/>
</dbReference>
<organism evidence="3 4">
    <name type="scientific">Faecalispora sporosphaeroides</name>
    <dbReference type="NCBI Taxonomy" id="1549"/>
    <lineage>
        <taxon>Bacteria</taxon>
        <taxon>Bacillati</taxon>
        <taxon>Bacillota</taxon>
        <taxon>Clostridia</taxon>
        <taxon>Eubacteriales</taxon>
        <taxon>Oscillospiraceae</taxon>
        <taxon>Faecalispora</taxon>
    </lineage>
</organism>
<dbReference type="InterPro" id="IPR018247">
    <property type="entry name" value="EF_Hand_1_Ca_BS"/>
</dbReference>
<evidence type="ECO:0000259" key="2">
    <source>
        <dbReference type="PROSITE" id="PS51766"/>
    </source>
</evidence>
<sequence length="520" mass="55675">MNFGRKSSVLVALALTAALLLTAIGTRSIFAGASATAVSLVLPSGFSNPEGMELLSAGEKHYLLCGTEGEQSFVLLLDENGQVVDQSTVSAHMAYPLYRKGNLSLVCPYRGGTKEEFGVGVYTYTVRRDELDTKLFIDLPQIYVEGRNDFDVDSAGRYYAPHTPMEETILLFEYSGWLLNQIASSHGEFSSLAVSPDDVLYTRYSDESKLGVKVLPDSIREETQLGEPPLFDSEIPQGSFRFLNADLVIDESGDLFDVQPDTHLFSRTAETGGDLNCAAALTSGRVLVKTGDSRADAFENGELIGSYEFGEELISLAADEDRAAAVVRGEEGWYFVPVTDDLLEESDGSSRGESSAEGSSQTGGSSSPEESSQPPTGSDQTAEIFSLSESARIDRDAQKIYLPANTTYAALKNMLRVQNGTLEAQKPNGVPLVSGYVMTGAVLLAKNESGEVTDGLTAVVPGDLSGTGRLTQTDSKLLYRVLNGTAELDEASFSAADLDGDGQLTTADLLILKKELSKSP</sequence>
<dbReference type="AlphaFoldDB" id="A0A928KWM0"/>
<dbReference type="RefSeq" id="WP_326840745.1">
    <property type="nucleotide sequence ID" value="NZ_SVNY01000006.1"/>
</dbReference>
<dbReference type="SUPFAM" id="SSF63446">
    <property type="entry name" value="Type I dockerin domain"/>
    <property type="match status" value="1"/>
</dbReference>
<feature type="region of interest" description="Disordered" evidence="1">
    <location>
        <begin position="344"/>
        <end position="380"/>
    </location>
</feature>
<dbReference type="Proteomes" id="UP000754750">
    <property type="component" value="Unassembled WGS sequence"/>
</dbReference>
<proteinExistence type="predicted"/>
<dbReference type="CDD" id="cd14256">
    <property type="entry name" value="Dockerin_I"/>
    <property type="match status" value="1"/>
</dbReference>